<gene>
    <name evidence="1" type="ORF">HMPREF0454_01635</name>
</gene>
<organism evidence="1 2">
    <name type="scientific">Hafnia alvei ATCC 51873</name>
    <dbReference type="NCBI Taxonomy" id="1002364"/>
    <lineage>
        <taxon>Bacteria</taxon>
        <taxon>Pseudomonadati</taxon>
        <taxon>Pseudomonadota</taxon>
        <taxon>Gammaproteobacteria</taxon>
        <taxon>Enterobacterales</taxon>
        <taxon>Hafniaceae</taxon>
        <taxon>Hafnia</taxon>
    </lineage>
</organism>
<evidence type="ECO:0000313" key="2">
    <source>
        <dbReference type="Proteomes" id="UP000005959"/>
    </source>
</evidence>
<dbReference type="NCBIfam" id="TIGR03696">
    <property type="entry name" value="Rhs_assc_core"/>
    <property type="match status" value="1"/>
</dbReference>
<sequence>MHYNQFRYYDCGTGQYISQDPTGLLGGLNPHGYVHNPLSWVDPLGLAGKDRCQGISSGADVTEDMLKKALEGDPMQTLQVDVSHPAIKRYVVRLLKDDIAPPIKVCGCVIIDDNHRYISGKVLVVMPETTPSILH</sequence>
<dbReference type="Gene3D" id="2.180.10.10">
    <property type="entry name" value="RHS repeat-associated core"/>
    <property type="match status" value="1"/>
</dbReference>
<dbReference type="Proteomes" id="UP000005959">
    <property type="component" value="Unassembled WGS sequence"/>
</dbReference>
<dbReference type="HOGENOM" id="CLU_1882839_0_0_6"/>
<dbReference type="InterPro" id="IPR022385">
    <property type="entry name" value="Rhs_assc_core"/>
</dbReference>
<dbReference type="AlphaFoldDB" id="G9Y4Z7"/>
<reference evidence="1 2" key="1">
    <citation type="submission" date="2011-08" db="EMBL/GenBank/DDBJ databases">
        <authorList>
            <person name="Weinstock G."/>
            <person name="Sodergren E."/>
            <person name="Clifton S."/>
            <person name="Fulton L."/>
            <person name="Fulton B."/>
            <person name="Courtney L."/>
            <person name="Fronick C."/>
            <person name="Harrison M."/>
            <person name="Strong C."/>
            <person name="Farmer C."/>
            <person name="Delahaunty K."/>
            <person name="Markovic C."/>
            <person name="Hall O."/>
            <person name="Minx P."/>
            <person name="Tomlinson C."/>
            <person name="Mitreva M."/>
            <person name="Hou S."/>
            <person name="Chen J."/>
            <person name="Wollam A."/>
            <person name="Pepin K.H."/>
            <person name="Johnson M."/>
            <person name="Bhonagiri V."/>
            <person name="Zhang X."/>
            <person name="Suruliraj S."/>
            <person name="Warren W."/>
            <person name="Chinwalla A."/>
            <person name="Mardis E.R."/>
            <person name="Wilson R.K."/>
        </authorList>
    </citation>
    <scope>NUCLEOTIDE SEQUENCE [LARGE SCALE GENOMIC DNA]</scope>
    <source>
        <strain evidence="1 2">ATCC 51873</strain>
    </source>
</reference>
<accession>G9Y4Z7</accession>
<proteinExistence type="predicted"/>
<name>G9Y4Z7_HAFAL</name>
<protein>
    <submittedName>
        <fullName evidence="1">RHS repeat-associated core domain protein</fullName>
    </submittedName>
</protein>
<comment type="caution">
    <text evidence="1">The sequence shown here is derived from an EMBL/GenBank/DDBJ whole genome shotgun (WGS) entry which is preliminary data.</text>
</comment>
<evidence type="ECO:0000313" key="1">
    <source>
        <dbReference type="EMBL" id="EHM44116.1"/>
    </source>
</evidence>
<dbReference type="EMBL" id="AGCI01000033">
    <property type="protein sequence ID" value="EHM44116.1"/>
    <property type="molecule type" value="Genomic_DNA"/>
</dbReference>